<dbReference type="Pfam" id="PF21346">
    <property type="entry name" value="PcRGLX_3rd"/>
    <property type="match status" value="1"/>
</dbReference>
<dbReference type="InterPro" id="IPR048330">
    <property type="entry name" value="PcRGLX/YetA_2nd"/>
</dbReference>
<proteinExistence type="predicted"/>
<dbReference type="SUPFAM" id="SSF48208">
    <property type="entry name" value="Six-hairpin glycosidases"/>
    <property type="match status" value="1"/>
</dbReference>
<evidence type="ECO:0000259" key="2">
    <source>
        <dbReference type="Pfam" id="PF21345"/>
    </source>
</evidence>
<organism evidence="4 5">
    <name type="scientific">Bacillus haynesii</name>
    <dbReference type="NCBI Taxonomy" id="1925021"/>
    <lineage>
        <taxon>Bacteria</taxon>
        <taxon>Bacillati</taxon>
        <taxon>Bacillota</taxon>
        <taxon>Bacilli</taxon>
        <taxon>Bacillales</taxon>
        <taxon>Bacillaceae</taxon>
        <taxon>Bacillus</taxon>
    </lineage>
</organism>
<evidence type="ECO:0000313" key="5">
    <source>
        <dbReference type="Proteomes" id="UP001066455"/>
    </source>
</evidence>
<dbReference type="RefSeq" id="WP_268304949.1">
    <property type="nucleotide sequence ID" value="NZ_JALAJL010000065.1"/>
</dbReference>
<dbReference type="InterPro" id="IPR008928">
    <property type="entry name" value="6-hairpin_glycosidase_sf"/>
</dbReference>
<sequence>MFTDQSVEQKGGTLVKAQAELKWLNRAPAAFGGVTWGVPWAKGVLQKGETVAIASENAPYLQTWPLAYWPDGSIKWTGHAAVFPKESGSRFTLQKGESGAPKTGVHVSEQKDEITVNTGAIVCKLGKSGPALIRSISISGEMMAKEGRLIALKETRSGSDSQSMYHIDRFESMVKRAAIEQNGPVKTVIKIEGVHRGEGMDVWLPFTVRLSFYAGVPSIRIVHTIFVDCDAETEWIKGLGLEMSAVLSGAPRNRHIRYAADGGIYGEASQLLVTRRFNEINGFYERQIAGQPVPEESEVVRDAARNAVWNDFKLIQDSPVHWRLKKRTGKGCAWVDAIQGGRAKGVMYAGGENGGIALGLRNFFEKYPSSLEAQGLAGGETKLTVWFWPPEAEAMDFRHYSKDTHVESAYEGFAEMRSTAVGIANTSEVSLACFANPPSDEELNRAADEWQNPPLLICEPDYYYHTRALGVWSLKDKQRPLSAALEDQLDEALKFYMNEVDQRNWYGYWHYGDVMHTYDAVRHVWRYDLGGYAWQNTELVPNLWLWQSFFRSGREDVFRMAEAMTRHTSEVDCYHFGEYKGLGSRHNVLHWGCGCKEARISMAGLHKPYYFLTADERTGDVLTEVKDADRALETLDPMRAYYSEKEFPAHARVGPDWAAFCSNWLTEWERTGDEAYLDKIKRGISRLKELPLRLLSGPTFGYDPNASDLIHMGDGNHGGYHMVIAFGAPQTWMELAELLKDDEWKEMLGEFGEFYLLTDEEKRKRSGGKLHDDLFHWPMFSAAMAAYAARLRQDRKLAEKAWRLLLDEKQSHTPLPISPKQVHAWKTITEIPWVTTNCVSQWCLNTIAVLELLKDMPPDQDMQEKIIQAMKDHPARA</sequence>
<comment type="caution">
    <text evidence="4">The sequence shown here is derived from an EMBL/GenBank/DDBJ whole genome shotgun (WGS) entry which is preliminary data.</text>
</comment>
<evidence type="ECO:0000259" key="1">
    <source>
        <dbReference type="Pfam" id="PF19501"/>
    </source>
</evidence>
<evidence type="ECO:0000259" key="3">
    <source>
        <dbReference type="Pfam" id="PF21346"/>
    </source>
</evidence>
<dbReference type="Proteomes" id="UP001066455">
    <property type="component" value="Unassembled WGS sequence"/>
</dbReference>
<gene>
    <name evidence="4" type="ORF">MOE73_05060</name>
</gene>
<dbReference type="AlphaFoldDB" id="A0AA90EYJ4"/>
<evidence type="ECO:0008006" key="6">
    <source>
        <dbReference type="Google" id="ProtNLM"/>
    </source>
</evidence>
<reference evidence="4" key="1">
    <citation type="submission" date="2022-02" db="EMBL/GenBank/DDBJ databases">
        <title>Crop Bioprotection Bacillus Genome Sequencing.</title>
        <authorList>
            <person name="Dunlap C."/>
        </authorList>
    </citation>
    <scope>NUCLEOTIDE SEQUENCE</scope>
    <source>
        <strain evidence="4">T20C14</strain>
    </source>
</reference>
<dbReference type="PANTHER" id="PTHR40081">
    <property type="entry name" value="CONCANAVALIN A-LIKE LECTIN/GLUCANASE"/>
    <property type="match status" value="1"/>
</dbReference>
<feature type="domain" description="PcRGLX/YetA-like N-terminal RIFT barrel" evidence="1">
    <location>
        <begin position="18"/>
        <end position="95"/>
    </location>
</feature>
<dbReference type="GO" id="GO:0005975">
    <property type="term" value="P:carbohydrate metabolic process"/>
    <property type="evidence" value="ECO:0007669"/>
    <property type="project" value="InterPro"/>
</dbReference>
<dbReference type="InterPro" id="IPR045793">
    <property type="entry name" value="PcRGLX/YetA-like"/>
</dbReference>
<dbReference type="InterPro" id="IPR048329">
    <property type="entry name" value="PcRGLX_1st"/>
</dbReference>
<dbReference type="Pfam" id="PF19501">
    <property type="entry name" value="PcRGLX_1st"/>
    <property type="match status" value="1"/>
</dbReference>
<name>A0AA90EYJ4_9BACI</name>
<protein>
    <recommendedName>
        <fullName evidence="6">Tat pathway signal sequence domain protein</fullName>
    </recommendedName>
</protein>
<dbReference type="PANTHER" id="PTHR40081:SF1">
    <property type="entry name" value="TAT PATHWAY SIGNAL SEQUENCE DOMAIN PROTEIN"/>
    <property type="match status" value="1"/>
</dbReference>
<feature type="domain" description="PcRGLX/YetA-like C-terminal alpha/alpha toroid" evidence="3">
    <location>
        <begin position="453"/>
        <end position="856"/>
    </location>
</feature>
<evidence type="ECO:0000313" key="4">
    <source>
        <dbReference type="EMBL" id="MCY9279429.1"/>
    </source>
</evidence>
<feature type="domain" description="PcRGLX/YetA-like central beta-sandwich" evidence="2">
    <location>
        <begin position="105"/>
        <end position="447"/>
    </location>
</feature>
<accession>A0AA90EYJ4</accession>
<dbReference type="InterPro" id="IPR048331">
    <property type="entry name" value="PcRGLX/YetA_3rd"/>
</dbReference>
<dbReference type="Pfam" id="PF21345">
    <property type="entry name" value="PcRGLX_2nd"/>
    <property type="match status" value="1"/>
</dbReference>
<dbReference type="EMBL" id="JALAXI010000004">
    <property type="protein sequence ID" value="MCY9279429.1"/>
    <property type="molecule type" value="Genomic_DNA"/>
</dbReference>